<reference evidence="1 2" key="1">
    <citation type="submission" date="2019-01" db="EMBL/GenBank/DDBJ databases">
        <title>Sinorhodobacter populi sp. nov. isolated from the symptomatic bark tissue of Populus euramericana canker.</title>
        <authorList>
            <person name="Xu G."/>
        </authorList>
    </citation>
    <scope>NUCLEOTIDE SEQUENCE [LARGE SCALE GENOMIC DNA]</scope>
    <source>
        <strain evidence="1 2">07D10-4-3</strain>
    </source>
</reference>
<dbReference type="AlphaFoldDB" id="A0A443KA13"/>
<protein>
    <submittedName>
        <fullName evidence="1">ATPase</fullName>
    </submittedName>
</protein>
<reference evidence="1 2" key="2">
    <citation type="submission" date="2019-01" db="EMBL/GenBank/DDBJ databases">
        <authorList>
            <person name="Li Y."/>
        </authorList>
    </citation>
    <scope>NUCLEOTIDE SEQUENCE [LARGE SCALE GENOMIC DNA]</scope>
    <source>
        <strain evidence="1 2">07D10-4-3</strain>
    </source>
</reference>
<organism evidence="1 2">
    <name type="scientific">Paenirhodobacter populi</name>
    <dbReference type="NCBI Taxonomy" id="2306993"/>
    <lineage>
        <taxon>Bacteria</taxon>
        <taxon>Pseudomonadati</taxon>
        <taxon>Pseudomonadota</taxon>
        <taxon>Alphaproteobacteria</taxon>
        <taxon>Rhodobacterales</taxon>
        <taxon>Rhodobacter group</taxon>
        <taxon>Paenirhodobacter</taxon>
    </lineage>
</organism>
<proteinExistence type="predicted"/>
<sequence length="287" mass="32907">MIYRNRAEWLAAENRRVLMFGMSGLGKTWLASMLRASPSGWFHYSVDYRIGTRYMGEYIADNFKREAMKNPFLRELLMSDSVYIASNITFENLAPLSTYLGKPGNPAKGGLSIDEYRHRQDQHRVAETSALLDTTHFISRAQDIYGLPHFICDSGGSICEVVDPDDPQDPILRELSAHSLMVWIEGSDAHTEELVRRFDRAPKPMYYQPGFLTRMWGQYRAERNETEDQVDPDAFVRWTYRQALDHRQPRYAAMARNWGIAVKAEDVALVRDEKDFTSLIAAALPAA</sequence>
<name>A0A443KA13_9RHOB</name>
<accession>A0A443KA13</accession>
<dbReference type="SUPFAM" id="SSF52540">
    <property type="entry name" value="P-loop containing nucleoside triphosphate hydrolases"/>
    <property type="match status" value="1"/>
</dbReference>
<dbReference type="Gene3D" id="3.40.50.300">
    <property type="entry name" value="P-loop containing nucleotide triphosphate hydrolases"/>
    <property type="match status" value="1"/>
</dbReference>
<evidence type="ECO:0000313" key="2">
    <source>
        <dbReference type="Proteomes" id="UP000284451"/>
    </source>
</evidence>
<dbReference type="EMBL" id="SAUY01000019">
    <property type="protein sequence ID" value="RWR29585.1"/>
    <property type="molecule type" value="Genomic_DNA"/>
</dbReference>
<dbReference type="RefSeq" id="WP_128232985.1">
    <property type="nucleotide sequence ID" value="NZ_SAUY01000019.1"/>
</dbReference>
<dbReference type="Proteomes" id="UP000284451">
    <property type="component" value="Unassembled WGS sequence"/>
</dbReference>
<comment type="caution">
    <text evidence="1">The sequence shown here is derived from an EMBL/GenBank/DDBJ whole genome shotgun (WGS) entry which is preliminary data.</text>
</comment>
<dbReference type="InterPro" id="IPR027417">
    <property type="entry name" value="P-loop_NTPase"/>
</dbReference>
<evidence type="ECO:0000313" key="1">
    <source>
        <dbReference type="EMBL" id="RWR29585.1"/>
    </source>
</evidence>
<gene>
    <name evidence="1" type="ORF">D2T29_14300</name>
</gene>